<evidence type="ECO:0000256" key="2">
    <source>
        <dbReference type="ARBA" id="ARBA00005184"/>
    </source>
</evidence>
<dbReference type="SUPFAM" id="SSF51126">
    <property type="entry name" value="Pectin lyase-like"/>
    <property type="match status" value="1"/>
</dbReference>
<reference evidence="11" key="1">
    <citation type="journal article" date="2013" name="Nat. Biotechnol.">
        <title>Draft genome sequence of chickpea (Cicer arietinum) provides a resource for trait improvement.</title>
        <authorList>
            <person name="Varshney R.K."/>
            <person name="Song C."/>
            <person name="Saxena R.K."/>
            <person name="Azam S."/>
            <person name="Yu S."/>
            <person name="Sharpe A.G."/>
            <person name="Cannon S."/>
            <person name="Baek J."/>
            <person name="Rosen B.D."/>
            <person name="Tar'an B."/>
            <person name="Millan T."/>
            <person name="Zhang X."/>
            <person name="Ramsay L.D."/>
            <person name="Iwata A."/>
            <person name="Wang Y."/>
            <person name="Nelson W."/>
            <person name="Farmer A.D."/>
            <person name="Gaur P.M."/>
            <person name="Soderlund C."/>
            <person name="Penmetsa R.V."/>
            <person name="Xu C."/>
            <person name="Bharti A.K."/>
            <person name="He W."/>
            <person name="Winter P."/>
            <person name="Zhao S."/>
            <person name="Hane J.K."/>
            <person name="Carrasquilla-Garcia N."/>
            <person name="Condie J.A."/>
            <person name="Upadhyaya H.D."/>
            <person name="Luo M.C."/>
            <person name="Thudi M."/>
            <person name="Gowda C.L."/>
            <person name="Singh N.P."/>
            <person name="Lichtenzveig J."/>
            <person name="Gali K.K."/>
            <person name="Rubio J."/>
            <person name="Nadarajan N."/>
            <person name="Dolezel J."/>
            <person name="Bansal K.C."/>
            <person name="Xu X."/>
            <person name="Edwards D."/>
            <person name="Zhang G."/>
            <person name="Kahl G."/>
            <person name="Gil J."/>
            <person name="Singh K.B."/>
            <person name="Datta S.K."/>
            <person name="Jackson S.A."/>
            <person name="Wang J."/>
            <person name="Cook D.R."/>
        </authorList>
    </citation>
    <scope>NUCLEOTIDE SEQUENCE [LARGE SCALE GENOMIC DNA]</scope>
    <source>
        <strain evidence="11">cv. CDC Frontier</strain>
    </source>
</reference>
<comment type="subcellular location">
    <subcellularLocation>
        <location evidence="1">Secreted</location>
        <location evidence="1">Cell wall</location>
    </subcellularLocation>
</comment>
<evidence type="ECO:0000256" key="1">
    <source>
        <dbReference type="ARBA" id="ARBA00004191"/>
    </source>
</evidence>
<evidence type="ECO:0000313" key="12">
    <source>
        <dbReference type="RefSeq" id="XP_012574373.1"/>
    </source>
</evidence>
<evidence type="ECO:0000256" key="6">
    <source>
        <dbReference type="ARBA" id="ARBA00022801"/>
    </source>
</evidence>
<organism evidence="11 12">
    <name type="scientific">Cicer arietinum</name>
    <name type="common">Chickpea</name>
    <name type="synonym">Garbanzo</name>
    <dbReference type="NCBI Taxonomy" id="3827"/>
    <lineage>
        <taxon>Eukaryota</taxon>
        <taxon>Viridiplantae</taxon>
        <taxon>Streptophyta</taxon>
        <taxon>Embryophyta</taxon>
        <taxon>Tracheophyta</taxon>
        <taxon>Spermatophyta</taxon>
        <taxon>Magnoliopsida</taxon>
        <taxon>eudicotyledons</taxon>
        <taxon>Gunneridae</taxon>
        <taxon>Pentapetalae</taxon>
        <taxon>rosids</taxon>
        <taxon>fabids</taxon>
        <taxon>Fabales</taxon>
        <taxon>Fabaceae</taxon>
        <taxon>Papilionoideae</taxon>
        <taxon>50 kb inversion clade</taxon>
        <taxon>NPAAA clade</taxon>
        <taxon>Hologalegina</taxon>
        <taxon>IRL clade</taxon>
        <taxon>Cicereae</taxon>
        <taxon>Cicer</taxon>
    </lineage>
</organism>
<protein>
    <recommendedName>
        <fullName evidence="9">Pectinesterase</fullName>
        <ecNumber evidence="9">3.1.1.11</ecNumber>
    </recommendedName>
</protein>
<dbReference type="GO" id="GO:0004857">
    <property type="term" value="F:enzyme inhibitor activity"/>
    <property type="evidence" value="ECO:0007669"/>
    <property type="project" value="InterPro"/>
</dbReference>
<dbReference type="RefSeq" id="XP_012574373.1">
    <property type="nucleotide sequence ID" value="XM_012718919.2"/>
</dbReference>
<dbReference type="InterPro" id="IPR006501">
    <property type="entry name" value="Pectinesterase_inhib_dom"/>
</dbReference>
<dbReference type="InterPro" id="IPR035513">
    <property type="entry name" value="Invertase/methylesterase_inhib"/>
</dbReference>
<evidence type="ECO:0000313" key="11">
    <source>
        <dbReference type="Proteomes" id="UP000087171"/>
    </source>
</evidence>
<keyword evidence="11" id="KW-1185">Reference proteome</keyword>
<evidence type="ECO:0000256" key="4">
    <source>
        <dbReference type="ARBA" id="ARBA00007786"/>
    </source>
</evidence>
<dbReference type="AlphaFoldDB" id="A0A1S3EG40"/>
<comment type="pathway">
    <text evidence="2 9">Glycan metabolism; pectin degradation; 2-dehydro-3-deoxy-D-gluconate from pectin: step 1/5.</text>
</comment>
<feature type="domain" description="Pectinesterase inhibitor" evidence="10">
    <location>
        <begin position="48"/>
        <end position="176"/>
    </location>
</feature>
<dbReference type="KEGG" id="cam:101514396"/>
<gene>
    <name evidence="12" type="primary">LOC101514396</name>
</gene>
<dbReference type="CDD" id="cd15799">
    <property type="entry name" value="PMEI-like_4"/>
    <property type="match status" value="1"/>
</dbReference>
<dbReference type="GO" id="GO:0030599">
    <property type="term" value="F:pectinesterase activity"/>
    <property type="evidence" value="ECO:0007669"/>
    <property type="project" value="UniProtKB-UniRule"/>
</dbReference>
<evidence type="ECO:0000259" key="10">
    <source>
        <dbReference type="SMART" id="SM00856"/>
    </source>
</evidence>
<dbReference type="SMART" id="SM00856">
    <property type="entry name" value="PMEI"/>
    <property type="match status" value="1"/>
</dbReference>
<evidence type="ECO:0000256" key="9">
    <source>
        <dbReference type="RuleBase" id="RU000589"/>
    </source>
</evidence>
<dbReference type="EC" id="3.1.1.11" evidence="9"/>
<dbReference type="InterPro" id="IPR012334">
    <property type="entry name" value="Pectin_lyas_fold"/>
</dbReference>
<accession>A0A1S3EG40</accession>
<evidence type="ECO:0000256" key="5">
    <source>
        <dbReference type="ARBA" id="ARBA00022512"/>
    </source>
</evidence>
<keyword evidence="5" id="KW-0964">Secreted</keyword>
<dbReference type="UniPathway" id="UPA00545">
    <property type="reaction ID" value="UER00823"/>
</dbReference>
<comment type="similarity">
    <text evidence="3">In the N-terminal section; belongs to the PMEI family.</text>
</comment>
<dbReference type="InterPro" id="IPR011050">
    <property type="entry name" value="Pectin_lyase_fold/virulence"/>
</dbReference>
<evidence type="ECO:0000256" key="8">
    <source>
        <dbReference type="PROSITE-ProRule" id="PRU10040"/>
    </source>
</evidence>
<dbReference type="Gene3D" id="1.20.140.40">
    <property type="entry name" value="Invertase/pectin methylesterase inhibitor family protein"/>
    <property type="match status" value="1"/>
</dbReference>
<dbReference type="Pfam" id="PF04043">
    <property type="entry name" value="PMEI"/>
    <property type="match status" value="1"/>
</dbReference>
<dbReference type="InterPro" id="IPR033131">
    <property type="entry name" value="Pectinesterase_Asp_AS"/>
</dbReference>
<keyword evidence="7 9" id="KW-0063">Aspartyl esterase</keyword>
<proteinExistence type="inferred from homology"/>
<name>A0A1S3EG40_CICAR</name>
<dbReference type="PROSITE" id="PS00503">
    <property type="entry name" value="PECTINESTERASE_2"/>
    <property type="match status" value="1"/>
</dbReference>
<dbReference type="OrthoDB" id="2019149at2759"/>
<dbReference type="PANTHER" id="PTHR31707">
    <property type="entry name" value="PECTINESTERASE"/>
    <property type="match status" value="1"/>
</dbReference>
<dbReference type="GO" id="GO:0045490">
    <property type="term" value="P:pectin catabolic process"/>
    <property type="evidence" value="ECO:0007669"/>
    <property type="project" value="UniProtKB-UniRule"/>
</dbReference>
<dbReference type="FunFam" id="2.160.20.10:FF:000001">
    <property type="entry name" value="Pectinesterase"/>
    <property type="match status" value="1"/>
</dbReference>
<evidence type="ECO:0000256" key="7">
    <source>
        <dbReference type="ARBA" id="ARBA00023085"/>
    </source>
</evidence>
<dbReference type="InterPro" id="IPR000070">
    <property type="entry name" value="Pectinesterase_cat"/>
</dbReference>
<evidence type="ECO:0000256" key="3">
    <source>
        <dbReference type="ARBA" id="ARBA00006027"/>
    </source>
</evidence>
<comment type="catalytic activity">
    <reaction evidence="9">
        <text>[(1-&gt;4)-alpha-D-galacturonosyl methyl ester](n) + n H2O = [(1-&gt;4)-alpha-D-galacturonosyl](n) + n methanol + n H(+)</text>
        <dbReference type="Rhea" id="RHEA:22380"/>
        <dbReference type="Rhea" id="RHEA-COMP:14570"/>
        <dbReference type="Rhea" id="RHEA-COMP:14573"/>
        <dbReference type="ChEBI" id="CHEBI:15377"/>
        <dbReference type="ChEBI" id="CHEBI:15378"/>
        <dbReference type="ChEBI" id="CHEBI:17790"/>
        <dbReference type="ChEBI" id="CHEBI:140522"/>
        <dbReference type="ChEBI" id="CHEBI:140523"/>
        <dbReference type="EC" id="3.1.1.11"/>
    </reaction>
</comment>
<dbReference type="Gene3D" id="2.160.20.10">
    <property type="entry name" value="Single-stranded right-handed beta-helix, Pectin lyase-like"/>
    <property type="match status" value="1"/>
</dbReference>
<keyword evidence="6 9" id="KW-0378">Hydrolase</keyword>
<dbReference type="GeneID" id="101514396"/>
<reference evidence="12" key="2">
    <citation type="submission" date="2025-08" db="UniProtKB">
        <authorList>
            <consortium name="RefSeq"/>
        </authorList>
    </citation>
    <scope>IDENTIFICATION</scope>
    <source>
        <tissue evidence="12">Etiolated seedlings</tissue>
    </source>
</reference>
<comment type="similarity">
    <text evidence="4">In the C-terminal section; belongs to the pectinesterase family.</text>
</comment>
<dbReference type="STRING" id="3827.A0A1S3EG40"/>
<keyword evidence="5" id="KW-0134">Cell wall</keyword>
<dbReference type="Proteomes" id="UP000087171">
    <property type="component" value="Chromosome Ca1"/>
</dbReference>
<dbReference type="Pfam" id="PF01095">
    <property type="entry name" value="Pectinesterase"/>
    <property type="match status" value="1"/>
</dbReference>
<sequence>MTNSSTNKVPSPTKPTPFTFILITLVLCTPFCFCDPTRTTGLEFLKVAPSEFADSVKDVVDILQNVMSMLSEFGGVGFGDSRLSNAVSDCLDLLDLSSDALTWSVSATQNPKGKYNSTGNMSSDLRTWLSAALAHPALAHPETCMDGFEGTNGIMSKLVSTGLSQMMSLLKELLTQVDPISDTFPPQGQFPSWVKREDRNLLQANGVRVNVVVAADGSGNFTKVMDAVSAAPDYSMKRFVIYIKKGVYTENVEIKNKKWNLMMVGDGMNATIISGNRSFVDGWTTFRSATFAVSGRGFIARDISFQNIAGPEKHQAVALRSDSDLSVFYRCGIFGYQDSLYTHTMRQFYRECNISGTVDFIFGDAAAIFQNCQILVKKGLPNQKNTITAQGRKDPNEPTGFSIQFCNISADYDLLPSVNSTWTYLGRPWKPYSRTIFMQSYISDVVRPKGWLEWNGNFALDTLYYAEYMNYGYGAELSQRVKWPGYHIMNDSSQANNFTVTEFIKGNLWLPTTGVTFTAGLGV</sequence>
<feature type="active site" evidence="8">
    <location>
        <position position="359"/>
    </location>
</feature>
<dbReference type="GO" id="GO:0042545">
    <property type="term" value="P:cell wall modification"/>
    <property type="evidence" value="ECO:0007669"/>
    <property type="project" value="UniProtKB-UniRule"/>
</dbReference>
<dbReference type="SUPFAM" id="SSF101148">
    <property type="entry name" value="Plant invertase/pectin methylesterase inhibitor"/>
    <property type="match status" value="1"/>
</dbReference>